<feature type="non-terminal residue" evidence="1">
    <location>
        <position position="1"/>
    </location>
</feature>
<dbReference type="Proteomes" id="UP000755577">
    <property type="component" value="Unassembled WGS sequence"/>
</dbReference>
<comment type="caution">
    <text evidence="1">The sequence shown here is derived from an EMBL/GenBank/DDBJ whole genome shotgun (WGS) entry which is preliminary data.</text>
</comment>
<gene>
    <name evidence="1" type="ORF">JQK92_27035</name>
</gene>
<reference evidence="1 2" key="1">
    <citation type="submission" date="2021-02" db="EMBL/GenBank/DDBJ databases">
        <title>Draft genome of the type strains Burkholderia anthina DSM16086.</title>
        <authorList>
            <person name="Hertel R."/>
            <person name="Meissner J."/>
            <person name="Poehlein A."/>
            <person name="Daniel R."/>
            <person name="Commichau F.M."/>
        </authorList>
    </citation>
    <scope>NUCLEOTIDE SEQUENCE [LARGE SCALE GENOMIC DNA]</scope>
    <source>
        <strain evidence="1 2">DSM 16086</strain>
    </source>
</reference>
<protein>
    <submittedName>
        <fullName evidence="1">Electron transfer flavoprotein subunit beta/FixA family protein</fullName>
    </submittedName>
</protein>
<sequence>PKRAAGVKVPDVKTLVEKLKTEAKVL</sequence>
<name>A0ABS2BAP8_9BURK</name>
<dbReference type="EMBL" id="JAFCIQ010000024">
    <property type="protein sequence ID" value="MBM2770073.1"/>
    <property type="molecule type" value="Genomic_DNA"/>
</dbReference>
<keyword evidence="2" id="KW-1185">Reference proteome</keyword>
<evidence type="ECO:0000313" key="1">
    <source>
        <dbReference type="EMBL" id="MBM2770073.1"/>
    </source>
</evidence>
<accession>A0ABS2BAP8</accession>
<organism evidence="1 2">
    <name type="scientific">Burkholderia anthina</name>
    <dbReference type="NCBI Taxonomy" id="179879"/>
    <lineage>
        <taxon>Bacteria</taxon>
        <taxon>Pseudomonadati</taxon>
        <taxon>Pseudomonadota</taxon>
        <taxon>Betaproteobacteria</taxon>
        <taxon>Burkholderiales</taxon>
        <taxon>Burkholderiaceae</taxon>
        <taxon>Burkholderia</taxon>
        <taxon>Burkholderia cepacia complex</taxon>
    </lineage>
</organism>
<evidence type="ECO:0000313" key="2">
    <source>
        <dbReference type="Proteomes" id="UP000755577"/>
    </source>
</evidence>
<proteinExistence type="predicted"/>